<evidence type="ECO:0000256" key="4">
    <source>
        <dbReference type="ARBA" id="ARBA00022803"/>
    </source>
</evidence>
<dbReference type="InterPro" id="IPR019734">
    <property type="entry name" value="TPR_rpt"/>
</dbReference>
<dbReference type="GO" id="GO:0003755">
    <property type="term" value="F:peptidyl-prolyl cis-trans isomerase activity"/>
    <property type="evidence" value="ECO:0007669"/>
    <property type="project" value="UniProtKB-KW"/>
</dbReference>
<evidence type="ECO:0000256" key="6">
    <source>
        <dbReference type="ARBA" id="ARBA00023235"/>
    </source>
</evidence>
<evidence type="ECO:0000256" key="2">
    <source>
        <dbReference type="ARBA" id="ARBA00013194"/>
    </source>
</evidence>
<dbReference type="InterPro" id="IPR050754">
    <property type="entry name" value="FKBP4/5/8-like"/>
</dbReference>
<keyword evidence="6 7" id="KW-0413">Isomerase</keyword>
<keyword evidence="3" id="KW-0677">Repeat</keyword>
<dbReference type="AlphaFoldDB" id="A0AAU9P4H3"/>
<comment type="catalytic activity">
    <reaction evidence="1 7">
        <text>[protein]-peptidylproline (omega=180) = [protein]-peptidylproline (omega=0)</text>
        <dbReference type="Rhea" id="RHEA:16237"/>
        <dbReference type="Rhea" id="RHEA-COMP:10747"/>
        <dbReference type="Rhea" id="RHEA-COMP:10748"/>
        <dbReference type="ChEBI" id="CHEBI:83833"/>
        <dbReference type="ChEBI" id="CHEBI:83834"/>
        <dbReference type="EC" id="5.2.1.8"/>
    </reaction>
</comment>
<feature type="domain" description="PPIase FKBP-type" evidence="9">
    <location>
        <begin position="1"/>
        <end position="73"/>
    </location>
</feature>
<evidence type="ECO:0000256" key="8">
    <source>
        <dbReference type="PROSITE-ProRule" id="PRU00339"/>
    </source>
</evidence>
<dbReference type="PROSITE" id="PS50005">
    <property type="entry name" value="TPR"/>
    <property type="match status" value="1"/>
</dbReference>
<dbReference type="InterPro" id="IPR011990">
    <property type="entry name" value="TPR-like_helical_dom_sf"/>
</dbReference>
<accession>A0AAU9P4H3</accession>
<dbReference type="InterPro" id="IPR001179">
    <property type="entry name" value="PPIase_FKBP_dom"/>
</dbReference>
<dbReference type="PROSITE" id="PS50059">
    <property type="entry name" value="FKBP_PPIASE"/>
    <property type="match status" value="1"/>
</dbReference>
<evidence type="ECO:0000256" key="3">
    <source>
        <dbReference type="ARBA" id="ARBA00022737"/>
    </source>
</evidence>
<proteinExistence type="predicted"/>
<keyword evidence="4 8" id="KW-0802">TPR repeat</keyword>
<dbReference type="EMBL" id="CAKMRJ010005523">
    <property type="protein sequence ID" value="CAH1444868.1"/>
    <property type="molecule type" value="Genomic_DNA"/>
</dbReference>
<dbReference type="PANTHER" id="PTHR46512:SF9">
    <property type="entry name" value="PEPTIDYLPROLYL ISOMERASE"/>
    <property type="match status" value="1"/>
</dbReference>
<dbReference type="SUPFAM" id="SSF48452">
    <property type="entry name" value="TPR-like"/>
    <property type="match status" value="1"/>
</dbReference>
<feature type="repeat" description="TPR" evidence="8">
    <location>
        <begin position="222"/>
        <end position="255"/>
    </location>
</feature>
<dbReference type="Proteomes" id="UP001157418">
    <property type="component" value="Unassembled WGS sequence"/>
</dbReference>
<organism evidence="10 11">
    <name type="scientific">Lactuca virosa</name>
    <dbReference type="NCBI Taxonomy" id="75947"/>
    <lineage>
        <taxon>Eukaryota</taxon>
        <taxon>Viridiplantae</taxon>
        <taxon>Streptophyta</taxon>
        <taxon>Embryophyta</taxon>
        <taxon>Tracheophyta</taxon>
        <taxon>Spermatophyta</taxon>
        <taxon>Magnoliopsida</taxon>
        <taxon>eudicotyledons</taxon>
        <taxon>Gunneridae</taxon>
        <taxon>Pentapetalae</taxon>
        <taxon>asterids</taxon>
        <taxon>campanulids</taxon>
        <taxon>Asterales</taxon>
        <taxon>Asteraceae</taxon>
        <taxon>Cichorioideae</taxon>
        <taxon>Cichorieae</taxon>
        <taxon>Lactucinae</taxon>
        <taxon>Lactuca</taxon>
    </lineage>
</organism>
<dbReference type="InterPro" id="IPR046357">
    <property type="entry name" value="PPIase_dom_sf"/>
</dbReference>
<evidence type="ECO:0000259" key="9">
    <source>
        <dbReference type="PROSITE" id="PS50059"/>
    </source>
</evidence>
<evidence type="ECO:0000256" key="7">
    <source>
        <dbReference type="PROSITE-ProRule" id="PRU00277"/>
    </source>
</evidence>
<comment type="caution">
    <text evidence="10">The sequence shown here is derived from an EMBL/GenBank/DDBJ whole genome shotgun (WGS) entry which is preliminary data.</text>
</comment>
<dbReference type="SUPFAM" id="SSF54534">
    <property type="entry name" value="FKBP-like"/>
    <property type="match status" value="2"/>
</dbReference>
<evidence type="ECO:0000256" key="1">
    <source>
        <dbReference type="ARBA" id="ARBA00000971"/>
    </source>
</evidence>
<dbReference type="Gene3D" id="1.25.40.10">
    <property type="entry name" value="Tetratricopeptide repeat domain"/>
    <property type="match status" value="1"/>
</dbReference>
<evidence type="ECO:0000313" key="10">
    <source>
        <dbReference type="EMBL" id="CAH1444868.1"/>
    </source>
</evidence>
<keyword evidence="11" id="KW-1185">Reference proteome</keyword>
<keyword evidence="5 7" id="KW-0697">Rotamase</keyword>
<dbReference type="Pfam" id="PF00254">
    <property type="entry name" value="FKBP_C"/>
    <property type="match status" value="1"/>
</dbReference>
<gene>
    <name evidence="10" type="ORF">LVIROSA_LOCUS30669</name>
</gene>
<dbReference type="EC" id="5.2.1.8" evidence="2 7"/>
<protein>
    <recommendedName>
        <fullName evidence="2 7">peptidylprolyl isomerase</fullName>
        <ecNumber evidence="2 7">5.2.1.8</ecNumber>
    </recommendedName>
</protein>
<evidence type="ECO:0000256" key="5">
    <source>
        <dbReference type="ARBA" id="ARBA00023110"/>
    </source>
</evidence>
<evidence type="ECO:0000313" key="11">
    <source>
        <dbReference type="Proteomes" id="UP001157418"/>
    </source>
</evidence>
<name>A0AAU9P4H3_9ASTR</name>
<dbReference type="PANTHER" id="PTHR46512">
    <property type="entry name" value="PEPTIDYLPROLYL ISOMERASE"/>
    <property type="match status" value="1"/>
</dbReference>
<dbReference type="Gene3D" id="3.10.50.40">
    <property type="match status" value="2"/>
</dbReference>
<reference evidence="10 11" key="1">
    <citation type="submission" date="2022-01" db="EMBL/GenBank/DDBJ databases">
        <authorList>
            <person name="Xiong W."/>
            <person name="Schranz E."/>
        </authorList>
    </citation>
    <scope>NUCLEOTIDE SEQUENCE [LARGE SCALE GENOMIC DNA]</scope>
</reference>
<sequence>MGQHLSPLEKKGNPSPSRLAKICSGFDEAVLTMKKGEIALFTLPPQLGFGVSVTNVVPPNSIIQFEIELLSWIAVLDACKDGGILKRVVKKGEETGQPGDLDEVIVKYVVKLPDGVIIYESPKEGVEFYLKDDGFGEEGVTITSLPNGFSPIPPNSMLHVELELAVDYVSEEGQFGDYDEKVVKSLRVSCWLNAAACSLKLDDHKNAIILCSKVLDVEFYNVKALYRRAQAYMQTYDYESTELDTKKALEADPQNREVKSIHKTLKQLEAESNKRDAKLYANMFAQMANDCFIQTKRLKIEKVEKNEKDGVMGMELEKCDNEMAVDSS</sequence>
<dbReference type="SMART" id="SM00028">
    <property type="entry name" value="TPR"/>
    <property type="match status" value="2"/>
</dbReference>